<keyword evidence="2" id="KW-1185">Reference proteome</keyword>
<dbReference type="EMBL" id="JANJYI010000008">
    <property type="protein sequence ID" value="KAK2639015.1"/>
    <property type="molecule type" value="Genomic_DNA"/>
</dbReference>
<evidence type="ECO:0008006" key="3">
    <source>
        <dbReference type="Google" id="ProtNLM"/>
    </source>
</evidence>
<name>A0AAD9WQV7_9ROSI</name>
<gene>
    <name evidence="1" type="ORF">Ddye_026810</name>
</gene>
<organism evidence="1 2">
    <name type="scientific">Dipteronia dyeriana</name>
    <dbReference type="NCBI Taxonomy" id="168575"/>
    <lineage>
        <taxon>Eukaryota</taxon>
        <taxon>Viridiplantae</taxon>
        <taxon>Streptophyta</taxon>
        <taxon>Embryophyta</taxon>
        <taxon>Tracheophyta</taxon>
        <taxon>Spermatophyta</taxon>
        <taxon>Magnoliopsida</taxon>
        <taxon>eudicotyledons</taxon>
        <taxon>Gunneridae</taxon>
        <taxon>Pentapetalae</taxon>
        <taxon>rosids</taxon>
        <taxon>malvids</taxon>
        <taxon>Sapindales</taxon>
        <taxon>Sapindaceae</taxon>
        <taxon>Hippocastanoideae</taxon>
        <taxon>Acereae</taxon>
        <taxon>Dipteronia</taxon>
    </lineage>
</organism>
<sequence length="111" mass="12466">MEEIGASGGYAVKLREYNYQCGSYQVSGISCCHVMVAISYYYGRAAVKDQVTEFVHNSLTKSAYMQTYVGMILPVPDQKRWQEVLVCIIIPGYTELMNPPPHSVQPGRPKK</sequence>
<reference evidence="1" key="1">
    <citation type="journal article" date="2023" name="Plant J.">
        <title>Genome sequences and population genomics provide insights into the demographic history, inbreeding, and mutation load of two 'living fossil' tree species of Dipteronia.</title>
        <authorList>
            <person name="Feng Y."/>
            <person name="Comes H.P."/>
            <person name="Chen J."/>
            <person name="Zhu S."/>
            <person name="Lu R."/>
            <person name="Zhang X."/>
            <person name="Li P."/>
            <person name="Qiu J."/>
            <person name="Olsen K.M."/>
            <person name="Qiu Y."/>
        </authorList>
    </citation>
    <scope>NUCLEOTIDE SEQUENCE</scope>
    <source>
        <strain evidence="1">KIB01</strain>
    </source>
</reference>
<proteinExistence type="predicted"/>
<evidence type="ECO:0000313" key="1">
    <source>
        <dbReference type="EMBL" id="KAK2639015.1"/>
    </source>
</evidence>
<dbReference type="Proteomes" id="UP001280121">
    <property type="component" value="Unassembled WGS sequence"/>
</dbReference>
<comment type="caution">
    <text evidence="1">The sequence shown here is derived from an EMBL/GenBank/DDBJ whole genome shotgun (WGS) entry which is preliminary data.</text>
</comment>
<protein>
    <recommendedName>
        <fullName evidence="3">SWIM-type domain-containing protein</fullName>
    </recommendedName>
</protein>
<evidence type="ECO:0000313" key="2">
    <source>
        <dbReference type="Proteomes" id="UP001280121"/>
    </source>
</evidence>
<accession>A0AAD9WQV7</accession>
<dbReference type="AlphaFoldDB" id="A0AAD9WQV7"/>